<reference evidence="10" key="1">
    <citation type="submission" date="2015-03" db="EMBL/GenBank/DDBJ databases">
        <authorList>
            <person name="Ferrari E."/>
            <person name="Walter M.C."/>
            <person name="Huptas C."/>
            <person name="Scherer S."/>
            <person name="Mueller-Herbst S."/>
        </authorList>
    </citation>
    <scope>NUCLEOTIDE SEQUENCE [LARGE SCALE GENOMIC DNA]</scope>
    <source>
        <strain evidence="10">LWP01</strain>
    </source>
</reference>
<dbReference type="Pfam" id="PF10609">
    <property type="entry name" value="ParA"/>
    <property type="match status" value="1"/>
</dbReference>
<evidence type="ECO:0000313" key="9">
    <source>
        <dbReference type="EMBL" id="AQY49927.1"/>
    </source>
</evidence>
<keyword evidence="10" id="KW-1185">Reference proteome</keyword>
<evidence type="ECO:0000313" key="10">
    <source>
        <dbReference type="Proteomes" id="UP000223060"/>
    </source>
</evidence>
<organism evidence="9 10">
    <name type="scientific">Listeria weihenstephanensis</name>
    <dbReference type="NCBI Taxonomy" id="1006155"/>
    <lineage>
        <taxon>Bacteria</taxon>
        <taxon>Bacillati</taxon>
        <taxon>Bacillota</taxon>
        <taxon>Bacilli</taxon>
        <taxon>Bacillales</taxon>
        <taxon>Listeriaceae</taxon>
        <taxon>Listeria</taxon>
    </lineage>
</organism>
<evidence type="ECO:0000256" key="4">
    <source>
        <dbReference type="ARBA" id="ARBA00022741"/>
    </source>
</evidence>
<dbReference type="EMBL" id="CP011102">
    <property type="protein sequence ID" value="AQY49927.1"/>
    <property type="molecule type" value="Genomic_DNA"/>
</dbReference>
<evidence type="ECO:0000256" key="6">
    <source>
        <dbReference type="ARBA" id="ARBA00022840"/>
    </source>
</evidence>
<dbReference type="GO" id="GO:0042802">
    <property type="term" value="F:identical protein binding"/>
    <property type="evidence" value="ECO:0007669"/>
    <property type="project" value="UniProtKB-ARBA"/>
</dbReference>
<dbReference type="InterPro" id="IPR033756">
    <property type="entry name" value="YlxH/NBP35"/>
</dbReference>
<dbReference type="PANTHER" id="PTHR32309">
    <property type="entry name" value="TYROSINE-PROTEIN KINASE"/>
    <property type="match status" value="1"/>
</dbReference>
<dbReference type="PANTHER" id="PTHR32309:SF13">
    <property type="entry name" value="FERRIC ENTEROBACTIN TRANSPORT PROTEIN FEPE"/>
    <property type="match status" value="1"/>
</dbReference>
<dbReference type="CDD" id="cd05387">
    <property type="entry name" value="BY-kinase"/>
    <property type="match status" value="1"/>
</dbReference>
<keyword evidence="6" id="KW-0067">ATP-binding</keyword>
<dbReference type="AlphaFoldDB" id="A0A1S7FRC2"/>
<evidence type="ECO:0000256" key="5">
    <source>
        <dbReference type="ARBA" id="ARBA00022777"/>
    </source>
</evidence>
<evidence type="ECO:0000256" key="2">
    <source>
        <dbReference type="ARBA" id="ARBA00011903"/>
    </source>
</evidence>
<evidence type="ECO:0000256" key="7">
    <source>
        <dbReference type="ARBA" id="ARBA00023137"/>
    </source>
</evidence>
<keyword evidence="3" id="KW-0808">Transferase</keyword>
<keyword evidence="7" id="KW-0829">Tyrosine-protein kinase</keyword>
<evidence type="ECO:0000256" key="3">
    <source>
        <dbReference type="ARBA" id="ARBA00022679"/>
    </source>
</evidence>
<gene>
    <name evidence="9" type="ORF">UE46_01920</name>
</gene>
<dbReference type="InterPro" id="IPR050445">
    <property type="entry name" value="Bact_polysacc_biosynth/exp"/>
</dbReference>
<dbReference type="GO" id="GO:0005524">
    <property type="term" value="F:ATP binding"/>
    <property type="evidence" value="ECO:0007669"/>
    <property type="project" value="UniProtKB-KW"/>
</dbReference>
<dbReference type="NCBIfam" id="TIGR01007">
    <property type="entry name" value="eps_fam"/>
    <property type="match status" value="1"/>
</dbReference>
<evidence type="ECO:0000256" key="1">
    <source>
        <dbReference type="ARBA" id="ARBA00007316"/>
    </source>
</evidence>
<dbReference type="EC" id="2.7.10.2" evidence="2"/>
<name>A0A1S7FRC2_9LIST</name>
<comment type="similarity">
    <text evidence="1">Belongs to the CpsD/CapB family.</text>
</comment>
<dbReference type="Gene3D" id="3.40.50.300">
    <property type="entry name" value="P-loop containing nucleotide triphosphate hydrolases"/>
    <property type="match status" value="1"/>
</dbReference>
<keyword evidence="4" id="KW-0547">Nucleotide-binding</keyword>
<evidence type="ECO:0000256" key="8">
    <source>
        <dbReference type="ARBA" id="ARBA00051245"/>
    </source>
</evidence>
<dbReference type="GO" id="GO:0004715">
    <property type="term" value="F:non-membrane spanning protein tyrosine kinase activity"/>
    <property type="evidence" value="ECO:0007669"/>
    <property type="project" value="UniProtKB-EC"/>
</dbReference>
<dbReference type="FunFam" id="3.40.50.300:FF:000527">
    <property type="entry name" value="Tyrosine-protein kinase etk"/>
    <property type="match status" value="1"/>
</dbReference>
<dbReference type="KEGG" id="lwi:UE46_01920"/>
<dbReference type="InterPro" id="IPR027417">
    <property type="entry name" value="P-loop_NTPase"/>
</dbReference>
<accession>A0A1S7FRC2</accession>
<dbReference type="InterPro" id="IPR005702">
    <property type="entry name" value="Wzc-like_C"/>
</dbReference>
<comment type="catalytic activity">
    <reaction evidence="8">
        <text>L-tyrosyl-[protein] + ATP = O-phospho-L-tyrosyl-[protein] + ADP + H(+)</text>
        <dbReference type="Rhea" id="RHEA:10596"/>
        <dbReference type="Rhea" id="RHEA-COMP:10136"/>
        <dbReference type="Rhea" id="RHEA-COMP:20101"/>
        <dbReference type="ChEBI" id="CHEBI:15378"/>
        <dbReference type="ChEBI" id="CHEBI:30616"/>
        <dbReference type="ChEBI" id="CHEBI:46858"/>
        <dbReference type="ChEBI" id="CHEBI:61978"/>
        <dbReference type="ChEBI" id="CHEBI:456216"/>
        <dbReference type="EC" id="2.7.10.2"/>
    </reaction>
</comment>
<dbReference type="SUPFAM" id="SSF52540">
    <property type="entry name" value="P-loop containing nucleoside triphosphate hydrolases"/>
    <property type="match status" value="1"/>
</dbReference>
<keyword evidence="5" id="KW-0418">Kinase</keyword>
<sequence>MVQKERSKLLIKHQKGSKIAEQFRMIRTNIEFISKKRALKTIMITSTKPQEGKSTIIANLADVMGRQNMNVLIIDADLRLPSQHYILGVDNAVGLTDILEETLAVNAVIQKTTLHNVDIISAGQSPNNPSELLSKPALTELFETVKEHYDYILVDAPPVIVADTTIVAQEIDGIIMVAEENKTPKQKFQKAMTTLKSTHTPIIGIILNKTKQDKGSKYYYYNK</sequence>
<proteinExistence type="inferred from homology"/>
<protein>
    <recommendedName>
        <fullName evidence="2">non-specific protein-tyrosine kinase</fullName>
        <ecNumber evidence="2">2.7.10.2</ecNumber>
    </recommendedName>
</protein>
<dbReference type="GO" id="GO:0005886">
    <property type="term" value="C:plasma membrane"/>
    <property type="evidence" value="ECO:0007669"/>
    <property type="project" value="TreeGrafter"/>
</dbReference>
<dbReference type="Proteomes" id="UP000223060">
    <property type="component" value="Chromosome"/>
</dbReference>